<feature type="domain" description="PAS" evidence="17">
    <location>
        <begin position="8"/>
        <end position="57"/>
    </location>
</feature>
<accession>A0ABN1GVP4</accession>
<evidence type="ECO:0000259" key="16">
    <source>
        <dbReference type="PROSITE" id="PS50110"/>
    </source>
</evidence>
<dbReference type="NCBIfam" id="TIGR00229">
    <property type="entry name" value="sensory_box"/>
    <property type="match status" value="2"/>
</dbReference>
<keyword evidence="7" id="KW-0547">Nucleotide-binding</keyword>
<sequence length="889" mass="96802">MEKLGISEQLIEQLPDAVFVVDSSGKILFVNGQGETLFGWTREELVGQPIETLVPPNARAAHPMHRGQYFGAPQVRPMGAGLDLFGCRKDGSQFPAEISLSSIETEDGRLVTAVVRDATDRLKTQAKFSGLLEAAPDAMLGVDDSGLIQLVNTQAEVMFGWSRNELLGRPIETLVPDQARAAHRQHRTGYFAEPVVRSMGAGIDLAARRKDGSEFPVEISLSSIETEDGLLVTAAVRDVTERKAFEGVVARARDTAERAARSRQEFLANMSHEIRTPMNAIIGMTSLLLDTPMDRQQRDFVETMRTSGEHLLTIINDILDYAKIDAGKLVLEEVAFEIRDWLGETVDLVTLQAHEKGLELACDVAPEVPAIVIGDPARTRQVLVNLLANAVKFTHTGEVVVRVEVERTDSRPDGSPETWLRFEVADTGIGVASDRIESLFEPFTQGDSTTTRIYGGTGLGLAISRRLVESMGGDMEMASSPGAGTTVTFSFPVTGRDAEESVAPAGLAGKRVLIVDDNATHRQILEAWAQQHEMEAVTAGGGEEALNLVELNQTLSRSFDLALLDLDMPGMDGYELGRALRQRSPGIRLVLLHSTAPTRVVEPGLFDLVLAKPARAEKLTELLLELVRTGRVRDTVTSSPSSVFDLPVPARKLSILVVEDTPVNQKVAQHLLARFGFRADVAASGREALDALAQRAYDLVLMDIQMPEMDGLEATRRIRARWPERGLHIVAMTANVATEDVRRCYEAGMDAFLPKPIDVASLGRMLSGLLSAPSVDDLVVDPDVVGRLREEIGPEIVRELAEEFLADLEVSLPDLEAVCRAQDRAALAAAAHKLKSPARSLGAEAFGQLLHDLEQRAAAEDWATLTRLVGRVVGQRQSLDDQLRAAVKD</sequence>
<dbReference type="Gene3D" id="1.20.120.160">
    <property type="entry name" value="HPT domain"/>
    <property type="match status" value="1"/>
</dbReference>
<keyword evidence="12" id="KW-0472">Membrane</keyword>
<evidence type="ECO:0000256" key="3">
    <source>
        <dbReference type="ARBA" id="ARBA00012438"/>
    </source>
</evidence>
<dbReference type="CDD" id="cd16922">
    <property type="entry name" value="HATPase_EvgS-ArcB-TorS-like"/>
    <property type="match status" value="1"/>
</dbReference>
<dbReference type="InterPro" id="IPR008207">
    <property type="entry name" value="Sig_transdc_His_kin_Hpt_dom"/>
</dbReference>
<dbReference type="SMART" id="SM00091">
    <property type="entry name" value="PAS"/>
    <property type="match status" value="2"/>
</dbReference>
<dbReference type="Pfam" id="PF02518">
    <property type="entry name" value="HATPase_c"/>
    <property type="match status" value="1"/>
</dbReference>
<evidence type="ECO:0000259" key="17">
    <source>
        <dbReference type="PROSITE" id="PS50112"/>
    </source>
</evidence>
<evidence type="ECO:0000259" key="18">
    <source>
        <dbReference type="PROSITE" id="PS50113"/>
    </source>
</evidence>
<evidence type="ECO:0000256" key="14">
    <source>
        <dbReference type="PROSITE-ProRule" id="PRU00169"/>
    </source>
</evidence>
<dbReference type="InterPro" id="IPR036097">
    <property type="entry name" value="HisK_dim/P_sf"/>
</dbReference>
<gene>
    <name evidence="20" type="ORF">GCM10009547_24630</name>
</gene>
<evidence type="ECO:0000256" key="12">
    <source>
        <dbReference type="ARBA" id="ARBA00023136"/>
    </source>
</evidence>
<feature type="domain" description="Histidine kinase" evidence="15">
    <location>
        <begin position="269"/>
        <end position="495"/>
    </location>
</feature>
<dbReference type="SUPFAM" id="SSF55785">
    <property type="entry name" value="PYP-like sensor domain (PAS domain)"/>
    <property type="match status" value="2"/>
</dbReference>
<dbReference type="Pfam" id="PF01627">
    <property type="entry name" value="Hpt"/>
    <property type="match status" value="1"/>
</dbReference>
<dbReference type="PANTHER" id="PTHR45339:SF1">
    <property type="entry name" value="HYBRID SIGNAL TRANSDUCTION HISTIDINE KINASE J"/>
    <property type="match status" value="1"/>
</dbReference>
<dbReference type="CDD" id="cd17546">
    <property type="entry name" value="REC_hyHK_CKI1_RcsC-like"/>
    <property type="match status" value="1"/>
</dbReference>
<feature type="domain" description="HPt" evidence="19">
    <location>
        <begin position="793"/>
        <end position="886"/>
    </location>
</feature>
<feature type="domain" description="Response regulatory" evidence="16">
    <location>
        <begin position="511"/>
        <end position="627"/>
    </location>
</feature>
<comment type="subcellular location">
    <subcellularLocation>
        <location evidence="2">Cell membrane</location>
        <topology evidence="2">Multi-pass membrane protein</topology>
    </subcellularLocation>
</comment>
<reference evidence="20 21" key="1">
    <citation type="journal article" date="2019" name="Int. J. Syst. Evol. Microbiol.">
        <title>The Global Catalogue of Microorganisms (GCM) 10K type strain sequencing project: providing services to taxonomists for standard genome sequencing and annotation.</title>
        <authorList>
            <consortium name="The Broad Institute Genomics Platform"/>
            <consortium name="The Broad Institute Genome Sequencing Center for Infectious Disease"/>
            <person name="Wu L."/>
            <person name="Ma J."/>
        </authorList>
    </citation>
    <scope>NUCLEOTIDE SEQUENCE [LARGE SCALE GENOMIC DNA]</scope>
    <source>
        <strain evidence="20 21">JCM 10671</strain>
    </source>
</reference>
<dbReference type="InterPro" id="IPR013767">
    <property type="entry name" value="PAS_fold"/>
</dbReference>
<dbReference type="Pfam" id="PF00989">
    <property type="entry name" value="PAS"/>
    <property type="match status" value="2"/>
</dbReference>
<dbReference type="RefSeq" id="WP_344605092.1">
    <property type="nucleotide sequence ID" value="NZ_BAAAHE010000019.1"/>
</dbReference>
<keyword evidence="21" id="KW-1185">Reference proteome</keyword>
<keyword evidence="5 14" id="KW-0597">Phosphoprotein</keyword>
<dbReference type="Gene3D" id="3.30.450.20">
    <property type="entry name" value="PAS domain"/>
    <property type="match status" value="2"/>
</dbReference>
<evidence type="ECO:0000313" key="21">
    <source>
        <dbReference type="Proteomes" id="UP001500957"/>
    </source>
</evidence>
<protein>
    <recommendedName>
        <fullName evidence="3">histidine kinase</fullName>
        <ecNumber evidence="3">2.7.13.3</ecNumber>
    </recommendedName>
</protein>
<keyword evidence="8" id="KW-0418">Kinase</keyword>
<keyword evidence="6" id="KW-0812">Transmembrane</keyword>
<dbReference type="Gene3D" id="1.10.287.130">
    <property type="match status" value="1"/>
</dbReference>
<evidence type="ECO:0000256" key="8">
    <source>
        <dbReference type="ARBA" id="ARBA00022777"/>
    </source>
</evidence>
<dbReference type="InterPro" id="IPR035965">
    <property type="entry name" value="PAS-like_dom_sf"/>
</dbReference>
<dbReference type="InterPro" id="IPR001610">
    <property type="entry name" value="PAC"/>
</dbReference>
<dbReference type="InterPro" id="IPR004358">
    <property type="entry name" value="Sig_transdc_His_kin-like_C"/>
</dbReference>
<dbReference type="SUPFAM" id="SSF47384">
    <property type="entry name" value="Homodimeric domain of signal transducing histidine kinase"/>
    <property type="match status" value="1"/>
</dbReference>
<name>A0ABN1GVP4_9ACTN</name>
<dbReference type="EMBL" id="BAAAHE010000019">
    <property type="protein sequence ID" value="GAA0621075.1"/>
    <property type="molecule type" value="Genomic_DNA"/>
</dbReference>
<dbReference type="PROSITE" id="PS50109">
    <property type="entry name" value="HIS_KIN"/>
    <property type="match status" value="1"/>
</dbReference>
<dbReference type="InterPro" id="IPR003594">
    <property type="entry name" value="HATPase_dom"/>
</dbReference>
<feature type="domain" description="Response regulatory" evidence="16">
    <location>
        <begin position="654"/>
        <end position="770"/>
    </location>
</feature>
<evidence type="ECO:0000256" key="6">
    <source>
        <dbReference type="ARBA" id="ARBA00022692"/>
    </source>
</evidence>
<keyword evidence="4" id="KW-1003">Cell membrane</keyword>
<keyword evidence="8" id="KW-0808">Transferase</keyword>
<dbReference type="InterPro" id="IPR003661">
    <property type="entry name" value="HisK_dim/P_dom"/>
</dbReference>
<dbReference type="SUPFAM" id="SSF55874">
    <property type="entry name" value="ATPase domain of HSP90 chaperone/DNA topoisomerase II/histidine kinase"/>
    <property type="match status" value="1"/>
</dbReference>
<comment type="catalytic activity">
    <reaction evidence="1">
        <text>ATP + protein L-histidine = ADP + protein N-phospho-L-histidine.</text>
        <dbReference type="EC" id="2.7.13.3"/>
    </reaction>
</comment>
<evidence type="ECO:0000256" key="9">
    <source>
        <dbReference type="ARBA" id="ARBA00022840"/>
    </source>
</evidence>
<dbReference type="Pfam" id="PF00072">
    <property type="entry name" value="Response_reg"/>
    <property type="match status" value="2"/>
</dbReference>
<dbReference type="EC" id="2.7.13.3" evidence="3"/>
<dbReference type="InterPro" id="IPR001789">
    <property type="entry name" value="Sig_transdc_resp-reg_receiver"/>
</dbReference>
<dbReference type="Pfam" id="PF00512">
    <property type="entry name" value="HisKA"/>
    <property type="match status" value="1"/>
</dbReference>
<evidence type="ECO:0000256" key="7">
    <source>
        <dbReference type="ARBA" id="ARBA00022741"/>
    </source>
</evidence>
<feature type="domain" description="PAC" evidence="18">
    <location>
        <begin position="201"/>
        <end position="251"/>
    </location>
</feature>
<dbReference type="Gene3D" id="3.30.565.10">
    <property type="entry name" value="Histidine kinase-like ATPase, C-terminal domain"/>
    <property type="match status" value="1"/>
</dbReference>
<evidence type="ECO:0000256" key="11">
    <source>
        <dbReference type="ARBA" id="ARBA00023012"/>
    </source>
</evidence>
<dbReference type="PROSITE" id="PS50894">
    <property type="entry name" value="HPT"/>
    <property type="match status" value="1"/>
</dbReference>
<feature type="modified residue" description="Phosphohistidine" evidence="13">
    <location>
        <position position="832"/>
    </location>
</feature>
<dbReference type="InterPro" id="IPR005467">
    <property type="entry name" value="His_kinase_dom"/>
</dbReference>
<dbReference type="SMART" id="SM00388">
    <property type="entry name" value="HisKA"/>
    <property type="match status" value="1"/>
</dbReference>
<dbReference type="Gene3D" id="3.40.50.2300">
    <property type="match status" value="2"/>
</dbReference>
<dbReference type="InterPro" id="IPR011006">
    <property type="entry name" value="CheY-like_superfamily"/>
</dbReference>
<evidence type="ECO:0000259" key="15">
    <source>
        <dbReference type="PROSITE" id="PS50109"/>
    </source>
</evidence>
<proteinExistence type="predicted"/>
<keyword evidence="9" id="KW-0067">ATP-binding</keyword>
<evidence type="ECO:0000259" key="19">
    <source>
        <dbReference type="PROSITE" id="PS50894"/>
    </source>
</evidence>
<dbReference type="CDD" id="cd00082">
    <property type="entry name" value="HisKA"/>
    <property type="match status" value="1"/>
</dbReference>
<keyword evidence="11" id="KW-0902">Two-component regulatory system</keyword>
<evidence type="ECO:0000256" key="2">
    <source>
        <dbReference type="ARBA" id="ARBA00004651"/>
    </source>
</evidence>
<feature type="domain" description="PAS" evidence="17">
    <location>
        <begin position="124"/>
        <end position="177"/>
    </location>
</feature>
<dbReference type="SMART" id="SM00086">
    <property type="entry name" value="PAC"/>
    <property type="match status" value="2"/>
</dbReference>
<dbReference type="CDD" id="cd00130">
    <property type="entry name" value="PAS"/>
    <property type="match status" value="2"/>
</dbReference>
<organism evidence="20 21">
    <name type="scientific">Sporichthya brevicatena</name>
    <dbReference type="NCBI Taxonomy" id="171442"/>
    <lineage>
        <taxon>Bacteria</taxon>
        <taxon>Bacillati</taxon>
        <taxon>Actinomycetota</taxon>
        <taxon>Actinomycetes</taxon>
        <taxon>Sporichthyales</taxon>
        <taxon>Sporichthyaceae</taxon>
        <taxon>Sporichthya</taxon>
    </lineage>
</organism>
<dbReference type="PROSITE" id="PS50112">
    <property type="entry name" value="PAS"/>
    <property type="match status" value="2"/>
</dbReference>
<dbReference type="PANTHER" id="PTHR45339">
    <property type="entry name" value="HYBRID SIGNAL TRANSDUCTION HISTIDINE KINASE J"/>
    <property type="match status" value="1"/>
</dbReference>
<dbReference type="InterPro" id="IPR036890">
    <property type="entry name" value="HATPase_C_sf"/>
</dbReference>
<evidence type="ECO:0000313" key="20">
    <source>
        <dbReference type="EMBL" id="GAA0621075.1"/>
    </source>
</evidence>
<feature type="modified residue" description="4-aspartylphosphate" evidence="14">
    <location>
        <position position="565"/>
    </location>
</feature>
<evidence type="ECO:0000256" key="1">
    <source>
        <dbReference type="ARBA" id="ARBA00000085"/>
    </source>
</evidence>
<dbReference type="PRINTS" id="PR00344">
    <property type="entry name" value="BCTRLSENSOR"/>
</dbReference>
<evidence type="ECO:0000256" key="13">
    <source>
        <dbReference type="PROSITE-ProRule" id="PRU00110"/>
    </source>
</evidence>
<dbReference type="InterPro" id="IPR000700">
    <property type="entry name" value="PAS-assoc_C"/>
</dbReference>
<evidence type="ECO:0000256" key="10">
    <source>
        <dbReference type="ARBA" id="ARBA00022989"/>
    </source>
</evidence>
<keyword evidence="10" id="KW-1133">Transmembrane helix</keyword>
<evidence type="ECO:0000256" key="5">
    <source>
        <dbReference type="ARBA" id="ARBA00022553"/>
    </source>
</evidence>
<dbReference type="SUPFAM" id="SSF47226">
    <property type="entry name" value="Histidine-containing phosphotransfer domain, HPT domain"/>
    <property type="match status" value="1"/>
</dbReference>
<dbReference type="InterPro" id="IPR000014">
    <property type="entry name" value="PAS"/>
</dbReference>
<evidence type="ECO:0000256" key="4">
    <source>
        <dbReference type="ARBA" id="ARBA00022475"/>
    </source>
</evidence>
<dbReference type="CDD" id="cd00156">
    <property type="entry name" value="REC"/>
    <property type="match status" value="1"/>
</dbReference>
<feature type="modified residue" description="4-aspartylphosphate" evidence="14">
    <location>
        <position position="703"/>
    </location>
</feature>
<dbReference type="SUPFAM" id="SSF52172">
    <property type="entry name" value="CheY-like"/>
    <property type="match status" value="2"/>
</dbReference>
<dbReference type="SMART" id="SM00387">
    <property type="entry name" value="HATPase_c"/>
    <property type="match status" value="1"/>
</dbReference>
<dbReference type="Proteomes" id="UP001500957">
    <property type="component" value="Unassembled WGS sequence"/>
</dbReference>
<dbReference type="SMART" id="SM00448">
    <property type="entry name" value="REC"/>
    <property type="match status" value="2"/>
</dbReference>
<dbReference type="InterPro" id="IPR036641">
    <property type="entry name" value="HPT_dom_sf"/>
</dbReference>
<comment type="caution">
    <text evidence="20">The sequence shown here is derived from an EMBL/GenBank/DDBJ whole genome shotgun (WGS) entry which is preliminary data.</text>
</comment>
<dbReference type="PROSITE" id="PS50113">
    <property type="entry name" value="PAC"/>
    <property type="match status" value="1"/>
</dbReference>
<dbReference type="PROSITE" id="PS50110">
    <property type="entry name" value="RESPONSE_REGULATORY"/>
    <property type="match status" value="2"/>
</dbReference>